<gene>
    <name evidence="1" type="ORF">DC041_0004094</name>
</gene>
<accession>A0A430Q6W9</accession>
<sequence>MESRSGSGATPAANSVTHLSKTVSYICGGESHLGQSWHFCILILDDGNSILIEFLFNFVNILRNIDMLSCAMISLFFLKLTDLMHTKSDYVHFYLPVPFLSAA</sequence>
<organism evidence="1 2">
    <name type="scientific">Schistosoma bovis</name>
    <name type="common">Blood fluke</name>
    <dbReference type="NCBI Taxonomy" id="6184"/>
    <lineage>
        <taxon>Eukaryota</taxon>
        <taxon>Metazoa</taxon>
        <taxon>Spiralia</taxon>
        <taxon>Lophotrochozoa</taxon>
        <taxon>Platyhelminthes</taxon>
        <taxon>Trematoda</taxon>
        <taxon>Digenea</taxon>
        <taxon>Strigeidida</taxon>
        <taxon>Schistosomatoidea</taxon>
        <taxon>Schistosomatidae</taxon>
        <taxon>Schistosoma</taxon>
    </lineage>
</organism>
<dbReference type="AlphaFoldDB" id="A0A430Q6W9"/>
<dbReference type="EMBL" id="QMKO01002458">
    <property type="protein sequence ID" value="RTG83442.1"/>
    <property type="molecule type" value="Genomic_DNA"/>
</dbReference>
<name>A0A430Q6W9_SCHBO</name>
<evidence type="ECO:0000313" key="1">
    <source>
        <dbReference type="EMBL" id="RTG83442.1"/>
    </source>
</evidence>
<keyword evidence="2" id="KW-1185">Reference proteome</keyword>
<comment type="caution">
    <text evidence="1">The sequence shown here is derived from an EMBL/GenBank/DDBJ whole genome shotgun (WGS) entry which is preliminary data.</text>
</comment>
<protein>
    <submittedName>
        <fullName evidence="1">Uncharacterized protein</fullName>
    </submittedName>
</protein>
<reference evidence="1 2" key="1">
    <citation type="journal article" date="2019" name="PLoS Pathog.">
        <title>Genome sequence of the bovine parasite Schistosoma bovis Tanzania.</title>
        <authorList>
            <person name="Oey H."/>
            <person name="Zakrzewski M."/>
            <person name="Gobert G."/>
            <person name="Gravermann K."/>
            <person name="Stoye J."/>
            <person name="Jones M."/>
            <person name="Mcmanus D."/>
            <person name="Krause L."/>
        </authorList>
    </citation>
    <scope>NUCLEOTIDE SEQUENCE [LARGE SCALE GENOMIC DNA]</scope>
    <source>
        <strain evidence="1 2">TAN1997</strain>
    </source>
</reference>
<evidence type="ECO:0000313" key="2">
    <source>
        <dbReference type="Proteomes" id="UP000290809"/>
    </source>
</evidence>
<proteinExistence type="predicted"/>
<dbReference type="Proteomes" id="UP000290809">
    <property type="component" value="Unassembled WGS sequence"/>
</dbReference>